<dbReference type="GO" id="GO:0008270">
    <property type="term" value="F:zinc ion binding"/>
    <property type="evidence" value="ECO:0007669"/>
    <property type="project" value="InterPro"/>
</dbReference>
<dbReference type="InterPro" id="IPR051615">
    <property type="entry name" value="Transcr_Regulatory_Elem"/>
</dbReference>
<evidence type="ECO:0000313" key="10">
    <source>
        <dbReference type="EMBL" id="KAG5997012.1"/>
    </source>
</evidence>
<keyword evidence="4" id="KW-0805">Transcription regulation</keyword>
<keyword evidence="5" id="KW-0238">DNA-binding</keyword>
<evidence type="ECO:0000256" key="4">
    <source>
        <dbReference type="ARBA" id="ARBA00023015"/>
    </source>
</evidence>
<keyword evidence="7" id="KW-0539">Nucleus</keyword>
<evidence type="ECO:0000256" key="6">
    <source>
        <dbReference type="ARBA" id="ARBA00023163"/>
    </source>
</evidence>
<dbReference type="GO" id="GO:0005634">
    <property type="term" value="C:nucleus"/>
    <property type="evidence" value="ECO:0007669"/>
    <property type="project" value="UniProtKB-SubCell"/>
</dbReference>
<protein>
    <recommendedName>
        <fullName evidence="9">Zn(2)-C6 fungal-type domain-containing protein</fullName>
    </recommendedName>
</protein>
<comment type="caution">
    <text evidence="10">The sequence shown here is derived from an EMBL/GenBank/DDBJ whole genome shotgun (WGS) entry which is preliminary data.</text>
</comment>
<evidence type="ECO:0000256" key="5">
    <source>
        <dbReference type="ARBA" id="ARBA00023125"/>
    </source>
</evidence>
<feature type="region of interest" description="Disordered" evidence="8">
    <location>
        <begin position="652"/>
        <end position="678"/>
    </location>
</feature>
<dbReference type="CDD" id="cd00067">
    <property type="entry name" value="GAL4"/>
    <property type="match status" value="1"/>
</dbReference>
<keyword evidence="3" id="KW-0862">Zinc</keyword>
<dbReference type="InterPro" id="IPR001138">
    <property type="entry name" value="Zn2Cys6_DnaBD"/>
</dbReference>
<dbReference type="Pfam" id="PF00172">
    <property type="entry name" value="Zn_clus"/>
    <property type="match status" value="1"/>
</dbReference>
<dbReference type="GO" id="GO:0000981">
    <property type="term" value="F:DNA-binding transcription factor activity, RNA polymerase II-specific"/>
    <property type="evidence" value="ECO:0007669"/>
    <property type="project" value="InterPro"/>
</dbReference>
<dbReference type="OrthoDB" id="4161332at2759"/>
<dbReference type="Pfam" id="PF04082">
    <property type="entry name" value="Fungal_trans"/>
    <property type="match status" value="1"/>
</dbReference>
<dbReference type="InterPro" id="IPR007219">
    <property type="entry name" value="XnlR_reg_dom"/>
</dbReference>
<dbReference type="GO" id="GO:0003677">
    <property type="term" value="F:DNA binding"/>
    <property type="evidence" value="ECO:0007669"/>
    <property type="project" value="UniProtKB-KW"/>
</dbReference>
<dbReference type="SMART" id="SM00906">
    <property type="entry name" value="Fungal_trans"/>
    <property type="match status" value="1"/>
</dbReference>
<dbReference type="PANTHER" id="PTHR31313">
    <property type="entry name" value="TY1 ENHANCER ACTIVATOR"/>
    <property type="match status" value="1"/>
</dbReference>
<evidence type="ECO:0000256" key="2">
    <source>
        <dbReference type="ARBA" id="ARBA00022723"/>
    </source>
</evidence>
<reference evidence="10" key="1">
    <citation type="journal article" date="2020" name="bioRxiv">
        <title>Whole genome comparisons of ergot fungi reveals the divergence and evolution of species within the genus Claviceps are the result of varying mechanisms driving genome evolution and host range expansion.</title>
        <authorList>
            <person name="Wyka S.A."/>
            <person name="Mondo S.J."/>
            <person name="Liu M."/>
            <person name="Dettman J."/>
            <person name="Nalam V."/>
            <person name="Broders K.D."/>
        </authorList>
    </citation>
    <scope>NUCLEOTIDE SEQUENCE</scope>
    <source>
        <strain evidence="10">CCC 602</strain>
    </source>
</reference>
<keyword evidence="2" id="KW-0479">Metal-binding</keyword>
<evidence type="ECO:0000256" key="3">
    <source>
        <dbReference type="ARBA" id="ARBA00022833"/>
    </source>
</evidence>
<feature type="region of interest" description="Disordered" evidence="8">
    <location>
        <begin position="52"/>
        <end position="139"/>
    </location>
</feature>
<accession>A0A9P7SXA4</accession>
<dbReference type="PROSITE" id="PS50048">
    <property type="entry name" value="ZN2_CY6_FUNGAL_2"/>
    <property type="match status" value="1"/>
</dbReference>
<dbReference type="InterPro" id="IPR036864">
    <property type="entry name" value="Zn2-C6_fun-type_DNA-bd_sf"/>
</dbReference>
<evidence type="ECO:0000256" key="7">
    <source>
        <dbReference type="ARBA" id="ARBA00023242"/>
    </source>
</evidence>
<name>A0A9P7SXA4_9HYPO</name>
<sequence>MAGGRKRASEACNFCRRRKIKCNGAHPTCVNCQTYDQDCIYEPVGENAKEIGRRRHQAAKRRQSIHVRHGGAACAAGSYESRPRSRSRSTSSVHQHQGYDDKPSFSAPGPRAGVTTSTTTPTPTRSQTPPRPSSSGTTPAALEGRVARILMSANGVSSYHSRTSTMYDDNALDRTGDNNSHAHPQVSEEWVERGLVAEAARQRQLEELNLRRGKLDFDGVDPELGMHLLSIHWNRQHHSFLLTYRPAFMRDMACGGPYFSKLLLNAIYFGSSKFSPRLQVRKDPDDVRTAGWMFRSRVRELLGSALDCSSITTIQALLQMTNSLFALGDERSAAWLYAGLAFRMIIDLGMHVDLSRTGCRLSDEDLEIRRRVFWAAFVIDKMQSLYQGRPASLRDTDVLVPIKFLDTYEELEYWQPFAYSSRPPDHPGSPAYSVSTFAALCKLSLAMSDILSSIYTERSVDQTPATLSSTLENLQCRLDEWQTALPEHIQLDKTGPDGLTAFLPPHVFSLHAMHNVLIILLHRPFVADGHLYNTSRSMLVDSFMKCATAAYNICNILRAYHRSFSIRHAPYLISYATYVAATILVRIAAKGRTESTVYGNLATCLTVFKENQETNFAVRKAAMVIEKLMKRLGVVVDHIPANILSAHVGNAPSMSSSGDVRQHIGHSNSKDGASPCHDARLHGAAAHDELVLAQRPSCLVSPSSATAAHDIACPSNSDWIDIDGIIKSFLQDANAGLSRPLAPFDHARGLQVATQHESGGYQNLLGHAAAANTTTATPAPMSMSMSIPGDAGAVFSPSQAAWAQGLRDGQTMSGFASEDDDPLFGFNNTFSFAMNGGSFPG</sequence>
<gene>
    <name evidence="10" type="ORF">E4U43_002747</name>
</gene>
<dbReference type="CDD" id="cd12148">
    <property type="entry name" value="fungal_TF_MHR"/>
    <property type="match status" value="1"/>
</dbReference>
<organism evidence="10 11">
    <name type="scientific">Claviceps pusilla</name>
    <dbReference type="NCBI Taxonomy" id="123648"/>
    <lineage>
        <taxon>Eukaryota</taxon>
        <taxon>Fungi</taxon>
        <taxon>Dikarya</taxon>
        <taxon>Ascomycota</taxon>
        <taxon>Pezizomycotina</taxon>
        <taxon>Sordariomycetes</taxon>
        <taxon>Hypocreomycetidae</taxon>
        <taxon>Hypocreales</taxon>
        <taxon>Clavicipitaceae</taxon>
        <taxon>Claviceps</taxon>
    </lineage>
</organism>
<dbReference type="GO" id="GO:0006351">
    <property type="term" value="P:DNA-templated transcription"/>
    <property type="evidence" value="ECO:0007669"/>
    <property type="project" value="InterPro"/>
</dbReference>
<dbReference type="SUPFAM" id="SSF57701">
    <property type="entry name" value="Zn2/Cys6 DNA-binding domain"/>
    <property type="match status" value="1"/>
</dbReference>
<feature type="compositionally biased region" description="Polar residues" evidence="8">
    <location>
        <begin position="652"/>
        <end position="671"/>
    </location>
</feature>
<feature type="compositionally biased region" description="Basic residues" evidence="8">
    <location>
        <begin position="52"/>
        <end position="69"/>
    </location>
</feature>
<keyword evidence="11" id="KW-1185">Reference proteome</keyword>
<dbReference type="PROSITE" id="PS00463">
    <property type="entry name" value="ZN2_CY6_FUNGAL_1"/>
    <property type="match status" value="1"/>
</dbReference>
<proteinExistence type="predicted"/>
<evidence type="ECO:0000259" key="9">
    <source>
        <dbReference type="PROSITE" id="PS50048"/>
    </source>
</evidence>
<evidence type="ECO:0000313" key="11">
    <source>
        <dbReference type="Proteomes" id="UP000748025"/>
    </source>
</evidence>
<feature type="compositionally biased region" description="Low complexity" evidence="8">
    <location>
        <begin position="109"/>
        <end position="139"/>
    </location>
</feature>
<dbReference type="EMBL" id="SRPW01001999">
    <property type="protein sequence ID" value="KAG5997012.1"/>
    <property type="molecule type" value="Genomic_DNA"/>
</dbReference>
<evidence type="ECO:0000256" key="1">
    <source>
        <dbReference type="ARBA" id="ARBA00004123"/>
    </source>
</evidence>
<dbReference type="AlphaFoldDB" id="A0A9P7SXA4"/>
<dbReference type="Gene3D" id="4.10.240.10">
    <property type="entry name" value="Zn(2)-C6 fungal-type DNA-binding domain"/>
    <property type="match status" value="1"/>
</dbReference>
<dbReference type="SMART" id="SM00066">
    <property type="entry name" value="GAL4"/>
    <property type="match status" value="1"/>
</dbReference>
<dbReference type="PANTHER" id="PTHR31313:SF86">
    <property type="entry name" value="ZN(2)-C6 FUNGAL-TYPE DOMAIN-CONTAINING PROTEIN"/>
    <property type="match status" value="1"/>
</dbReference>
<dbReference type="Proteomes" id="UP000748025">
    <property type="component" value="Unassembled WGS sequence"/>
</dbReference>
<feature type="domain" description="Zn(2)-C6 fungal-type" evidence="9">
    <location>
        <begin position="11"/>
        <end position="41"/>
    </location>
</feature>
<evidence type="ECO:0000256" key="8">
    <source>
        <dbReference type="SAM" id="MobiDB-lite"/>
    </source>
</evidence>
<keyword evidence="6" id="KW-0804">Transcription</keyword>
<comment type="subcellular location">
    <subcellularLocation>
        <location evidence="1">Nucleus</location>
    </subcellularLocation>
</comment>